<name>A0A1M7RK99_9ACTN</name>
<dbReference type="EMBL" id="FRCS01000016">
    <property type="protein sequence ID" value="SHN46589.1"/>
    <property type="molecule type" value="Genomic_DNA"/>
</dbReference>
<evidence type="ECO:0000313" key="7">
    <source>
        <dbReference type="Proteomes" id="UP000184440"/>
    </source>
</evidence>
<dbReference type="PRINTS" id="PR00455">
    <property type="entry name" value="HTHTETR"/>
</dbReference>
<evidence type="ECO:0000256" key="4">
    <source>
        <dbReference type="PROSITE-ProRule" id="PRU00335"/>
    </source>
</evidence>
<feature type="DNA-binding region" description="H-T-H motif" evidence="4">
    <location>
        <begin position="25"/>
        <end position="44"/>
    </location>
</feature>
<keyword evidence="3" id="KW-0804">Transcription</keyword>
<sequence>MATSREQILDTAEELFGNHGYRATSLQQVAERCEFSVGALYQFFSGKEELLRGVMERRGLVQLAEMRRAAEGGDLLALVDTIVAFHRRYPAFGRLSARVYSAGSDAPAGYHLFEANYRTAMDLYASVIVSGQQRGVIRAGNPQALARLLSSMVTAYHRVDPELVGSGPTLTEPEFRQIVARAFAA</sequence>
<dbReference type="PANTHER" id="PTHR30055">
    <property type="entry name" value="HTH-TYPE TRANSCRIPTIONAL REGULATOR RUTR"/>
    <property type="match status" value="1"/>
</dbReference>
<dbReference type="PANTHER" id="PTHR30055:SF234">
    <property type="entry name" value="HTH-TYPE TRANSCRIPTIONAL REGULATOR BETI"/>
    <property type="match status" value="1"/>
</dbReference>
<dbReference type="Gene3D" id="1.10.357.10">
    <property type="entry name" value="Tetracycline Repressor, domain 2"/>
    <property type="match status" value="1"/>
</dbReference>
<dbReference type="Pfam" id="PF00440">
    <property type="entry name" value="TetR_N"/>
    <property type="match status" value="1"/>
</dbReference>
<keyword evidence="7" id="KW-1185">Reference proteome</keyword>
<gene>
    <name evidence="6" type="ORF">SAMN05443668_116125</name>
</gene>
<dbReference type="InterPro" id="IPR050109">
    <property type="entry name" value="HTH-type_TetR-like_transc_reg"/>
</dbReference>
<organism evidence="6 7">
    <name type="scientific">Cryptosporangium aurantiacum</name>
    <dbReference type="NCBI Taxonomy" id="134849"/>
    <lineage>
        <taxon>Bacteria</taxon>
        <taxon>Bacillati</taxon>
        <taxon>Actinomycetota</taxon>
        <taxon>Actinomycetes</taxon>
        <taxon>Cryptosporangiales</taxon>
        <taxon>Cryptosporangiaceae</taxon>
        <taxon>Cryptosporangium</taxon>
    </lineage>
</organism>
<protein>
    <submittedName>
        <fullName evidence="6">Transcriptional regulator, TetR family</fullName>
    </submittedName>
</protein>
<accession>A0A1M7RK99</accession>
<dbReference type="SUPFAM" id="SSF46689">
    <property type="entry name" value="Homeodomain-like"/>
    <property type="match status" value="1"/>
</dbReference>
<dbReference type="InterPro" id="IPR036271">
    <property type="entry name" value="Tet_transcr_reg_TetR-rel_C_sf"/>
</dbReference>
<reference evidence="6 7" key="1">
    <citation type="submission" date="2016-11" db="EMBL/GenBank/DDBJ databases">
        <authorList>
            <person name="Jaros S."/>
            <person name="Januszkiewicz K."/>
            <person name="Wedrychowicz H."/>
        </authorList>
    </citation>
    <scope>NUCLEOTIDE SEQUENCE [LARGE SCALE GENOMIC DNA]</scope>
    <source>
        <strain evidence="6 7">DSM 46144</strain>
    </source>
</reference>
<evidence type="ECO:0000259" key="5">
    <source>
        <dbReference type="PROSITE" id="PS50977"/>
    </source>
</evidence>
<keyword evidence="1" id="KW-0805">Transcription regulation</keyword>
<feature type="domain" description="HTH tetR-type" evidence="5">
    <location>
        <begin position="2"/>
        <end position="62"/>
    </location>
</feature>
<dbReference type="AlphaFoldDB" id="A0A1M7RK99"/>
<dbReference type="Proteomes" id="UP000184440">
    <property type="component" value="Unassembled WGS sequence"/>
</dbReference>
<dbReference type="GO" id="GO:0000976">
    <property type="term" value="F:transcription cis-regulatory region binding"/>
    <property type="evidence" value="ECO:0007669"/>
    <property type="project" value="TreeGrafter"/>
</dbReference>
<dbReference type="InterPro" id="IPR009057">
    <property type="entry name" value="Homeodomain-like_sf"/>
</dbReference>
<evidence type="ECO:0000256" key="1">
    <source>
        <dbReference type="ARBA" id="ARBA00023015"/>
    </source>
</evidence>
<dbReference type="SUPFAM" id="SSF48498">
    <property type="entry name" value="Tetracyclin repressor-like, C-terminal domain"/>
    <property type="match status" value="1"/>
</dbReference>
<dbReference type="STRING" id="134849.SAMN05443668_116125"/>
<keyword evidence="2 4" id="KW-0238">DNA-binding</keyword>
<evidence type="ECO:0000256" key="3">
    <source>
        <dbReference type="ARBA" id="ARBA00023163"/>
    </source>
</evidence>
<evidence type="ECO:0000313" key="6">
    <source>
        <dbReference type="EMBL" id="SHN46589.1"/>
    </source>
</evidence>
<dbReference type="InterPro" id="IPR001647">
    <property type="entry name" value="HTH_TetR"/>
</dbReference>
<proteinExistence type="predicted"/>
<dbReference type="PROSITE" id="PS50977">
    <property type="entry name" value="HTH_TETR_2"/>
    <property type="match status" value="1"/>
</dbReference>
<evidence type="ECO:0000256" key="2">
    <source>
        <dbReference type="ARBA" id="ARBA00023125"/>
    </source>
</evidence>
<dbReference type="GO" id="GO:0003700">
    <property type="term" value="F:DNA-binding transcription factor activity"/>
    <property type="evidence" value="ECO:0007669"/>
    <property type="project" value="TreeGrafter"/>
</dbReference>